<feature type="transmembrane region" description="Helical" evidence="6">
    <location>
        <begin position="270"/>
        <end position="291"/>
    </location>
</feature>
<proteinExistence type="predicted"/>
<feature type="transmembrane region" description="Helical" evidence="6">
    <location>
        <begin position="359"/>
        <end position="382"/>
    </location>
</feature>
<name>A0A9W6EWU4_9FLAO</name>
<evidence type="ECO:0000256" key="1">
    <source>
        <dbReference type="ARBA" id="ARBA00004651"/>
    </source>
</evidence>
<evidence type="ECO:0000256" key="6">
    <source>
        <dbReference type="SAM" id="Phobius"/>
    </source>
</evidence>
<evidence type="ECO:0000256" key="2">
    <source>
        <dbReference type="ARBA" id="ARBA00022475"/>
    </source>
</evidence>
<keyword evidence="10" id="KW-1185">Reference proteome</keyword>
<gene>
    <name evidence="9" type="ORF">NBRC110019_27040</name>
</gene>
<evidence type="ECO:0008006" key="11">
    <source>
        <dbReference type="Google" id="ProtNLM"/>
    </source>
</evidence>
<dbReference type="Pfam" id="PF02687">
    <property type="entry name" value="FtsX"/>
    <property type="match status" value="1"/>
</dbReference>
<sequence length="397" mass="44120">MMNVWKISVKNTLSKPLDVLLTVLFLGVSIALLLGVEELNESFKNKFNNNLGGVDLVIGAKGSSLQLVMASLLHLDSPTGNIPYEEALKISRNKLVKKAIPISYGDNYLGYRIVGTTNDFPEIYNATIAEGRAPEKAFEVAIGAVLAEKEHLHIGDTFKSTHGLVSDGHVHNKVMTIVGIYTKTNQVLDKLLVTPLESVWRMHEHHDEEHHDDDKPKEVTALLVKFRTPIGLLTFPRKINESTNMQAALPKYEMEKLFNFIGVGVTTVNWIAYLILGLSCLGLGINFLKLVKERAYDLALLRTYGARISELIRIILYEGLIITGVAIIIGLLLSQLIVYCIPHVLNIEVFQDLTLFIPYISFVKVIGLLLGILVVTVFIAIIPITKMKISKVLNDEV</sequence>
<comment type="subcellular location">
    <subcellularLocation>
        <location evidence="1">Cell membrane</location>
        <topology evidence="1">Multi-pass membrane protein</topology>
    </subcellularLocation>
</comment>
<reference evidence="9" key="1">
    <citation type="submission" date="2022-07" db="EMBL/GenBank/DDBJ databases">
        <title>Taxonomy of Novel Oxalotrophic and Methylotrophic Bacteria.</title>
        <authorList>
            <person name="Sahin N."/>
            <person name="Tani A."/>
        </authorList>
    </citation>
    <scope>NUCLEOTIDE SEQUENCE</scope>
    <source>
        <strain evidence="9">AM327</strain>
    </source>
</reference>
<protein>
    <recommendedName>
        <fullName evidence="11">ABC transport system permease protein</fullName>
    </recommendedName>
</protein>
<accession>A0A9W6EWU4</accession>
<comment type="caution">
    <text evidence="9">The sequence shown here is derived from an EMBL/GenBank/DDBJ whole genome shotgun (WGS) entry which is preliminary data.</text>
</comment>
<dbReference type="PANTHER" id="PTHR43738">
    <property type="entry name" value="ABC TRANSPORTER, MEMBRANE PROTEIN"/>
    <property type="match status" value="1"/>
</dbReference>
<evidence type="ECO:0000313" key="10">
    <source>
        <dbReference type="Proteomes" id="UP001143545"/>
    </source>
</evidence>
<dbReference type="RefSeq" id="WP_281755771.1">
    <property type="nucleotide sequence ID" value="NZ_BRVP01000021.1"/>
</dbReference>
<evidence type="ECO:0000259" key="7">
    <source>
        <dbReference type="Pfam" id="PF02687"/>
    </source>
</evidence>
<organism evidence="9 10">
    <name type="scientific">Neptunitalea chrysea</name>
    <dbReference type="NCBI Taxonomy" id="1647581"/>
    <lineage>
        <taxon>Bacteria</taxon>
        <taxon>Pseudomonadati</taxon>
        <taxon>Bacteroidota</taxon>
        <taxon>Flavobacteriia</taxon>
        <taxon>Flavobacteriales</taxon>
        <taxon>Flavobacteriaceae</taxon>
        <taxon>Neptunitalea</taxon>
    </lineage>
</organism>
<evidence type="ECO:0000256" key="3">
    <source>
        <dbReference type="ARBA" id="ARBA00022692"/>
    </source>
</evidence>
<keyword evidence="2" id="KW-1003">Cell membrane</keyword>
<dbReference type="AlphaFoldDB" id="A0A9W6EWU4"/>
<evidence type="ECO:0000256" key="4">
    <source>
        <dbReference type="ARBA" id="ARBA00022989"/>
    </source>
</evidence>
<feature type="domain" description="ABC3 transporter permease C-terminal" evidence="7">
    <location>
        <begin position="271"/>
        <end position="387"/>
    </location>
</feature>
<dbReference type="InterPro" id="IPR025857">
    <property type="entry name" value="MacB_PCD"/>
</dbReference>
<evidence type="ECO:0000256" key="5">
    <source>
        <dbReference type="ARBA" id="ARBA00023136"/>
    </source>
</evidence>
<dbReference type="GO" id="GO:0005886">
    <property type="term" value="C:plasma membrane"/>
    <property type="evidence" value="ECO:0007669"/>
    <property type="project" value="UniProtKB-SubCell"/>
</dbReference>
<feature type="domain" description="MacB-like periplasmic core" evidence="8">
    <location>
        <begin position="20"/>
        <end position="202"/>
    </location>
</feature>
<dbReference type="Pfam" id="PF12704">
    <property type="entry name" value="MacB_PCD"/>
    <property type="match status" value="1"/>
</dbReference>
<dbReference type="Proteomes" id="UP001143545">
    <property type="component" value="Unassembled WGS sequence"/>
</dbReference>
<dbReference type="InterPro" id="IPR003838">
    <property type="entry name" value="ABC3_permease_C"/>
</dbReference>
<feature type="transmembrane region" description="Helical" evidence="6">
    <location>
        <begin position="311"/>
        <end position="339"/>
    </location>
</feature>
<dbReference type="EMBL" id="BRVP01000021">
    <property type="protein sequence ID" value="GLB53663.1"/>
    <property type="molecule type" value="Genomic_DNA"/>
</dbReference>
<evidence type="ECO:0000313" key="9">
    <source>
        <dbReference type="EMBL" id="GLB53663.1"/>
    </source>
</evidence>
<dbReference type="InterPro" id="IPR051125">
    <property type="entry name" value="ABC-4/HrtB_transporter"/>
</dbReference>
<keyword evidence="4 6" id="KW-1133">Transmembrane helix</keyword>
<evidence type="ECO:0000259" key="8">
    <source>
        <dbReference type="Pfam" id="PF12704"/>
    </source>
</evidence>
<dbReference type="PANTHER" id="PTHR43738:SF2">
    <property type="entry name" value="ABC TRANSPORTER PERMEASE"/>
    <property type="match status" value="1"/>
</dbReference>
<keyword evidence="5 6" id="KW-0472">Membrane</keyword>
<keyword evidence="3 6" id="KW-0812">Transmembrane</keyword>